<proteinExistence type="predicted"/>
<accession>A0A1H1N1F3</accession>
<feature type="transmembrane region" description="Helical" evidence="2">
    <location>
        <begin position="200"/>
        <end position="221"/>
    </location>
</feature>
<keyword evidence="2" id="KW-0472">Membrane</keyword>
<evidence type="ECO:0000256" key="1">
    <source>
        <dbReference type="SAM" id="MobiDB-lite"/>
    </source>
</evidence>
<gene>
    <name evidence="3" type="ORF">SAMN04488570_0741</name>
</gene>
<keyword evidence="2" id="KW-1133">Transmembrane helix</keyword>
<reference evidence="4" key="1">
    <citation type="submission" date="2016-10" db="EMBL/GenBank/DDBJ databases">
        <authorList>
            <person name="Varghese N."/>
            <person name="Submissions S."/>
        </authorList>
    </citation>
    <scope>NUCLEOTIDE SEQUENCE [LARGE SCALE GENOMIC DNA]</scope>
    <source>
        <strain evidence="4">DSM 22127</strain>
    </source>
</reference>
<evidence type="ECO:0000313" key="3">
    <source>
        <dbReference type="EMBL" id="SDR92792.1"/>
    </source>
</evidence>
<feature type="region of interest" description="Disordered" evidence="1">
    <location>
        <begin position="37"/>
        <end position="64"/>
    </location>
</feature>
<feature type="compositionally biased region" description="Low complexity" evidence="1">
    <location>
        <begin position="43"/>
        <end position="53"/>
    </location>
</feature>
<feature type="transmembrane region" description="Helical" evidence="2">
    <location>
        <begin position="158"/>
        <end position="180"/>
    </location>
</feature>
<dbReference type="Proteomes" id="UP000198859">
    <property type="component" value="Chromosome I"/>
</dbReference>
<feature type="transmembrane region" description="Helical" evidence="2">
    <location>
        <begin position="12"/>
        <end position="31"/>
    </location>
</feature>
<evidence type="ECO:0000256" key="2">
    <source>
        <dbReference type="SAM" id="Phobius"/>
    </source>
</evidence>
<protein>
    <submittedName>
        <fullName evidence="3">Leader peptidase (Prepilin peptidase) / N-methyltransferase</fullName>
    </submittedName>
</protein>
<dbReference type="RefSeq" id="WP_091726219.1">
    <property type="nucleotide sequence ID" value="NZ_LT629757.1"/>
</dbReference>
<keyword evidence="3" id="KW-0489">Methyltransferase</keyword>
<feature type="transmembrane region" description="Helical" evidence="2">
    <location>
        <begin position="80"/>
        <end position="108"/>
    </location>
</feature>
<dbReference type="AlphaFoldDB" id="A0A1H1N1F3"/>
<dbReference type="EMBL" id="LT629757">
    <property type="protein sequence ID" value="SDR92792.1"/>
    <property type="molecule type" value="Genomic_DNA"/>
</dbReference>
<feature type="transmembrane region" description="Helical" evidence="2">
    <location>
        <begin position="233"/>
        <end position="253"/>
    </location>
</feature>
<name>A0A1H1N1F3_9ACTN</name>
<feature type="transmembrane region" description="Helical" evidence="2">
    <location>
        <begin position="128"/>
        <end position="146"/>
    </location>
</feature>
<sequence length="255" mass="26127">MPLDVVPHLVPGLVVGLLCALLAVPAPALLARVPEPAPEEPAADATAPEEAGASGTTLGPPPPKEPYAEMAALPHLRTGLVVGSGLVGAAFGAVLGWTGALLFLVPLVPVGAVLLVVDWRTTLLPTRIIRPTYVLLAVLVPLAALVDGDLDALLRAGGGWLVVGGWFWVFWWLLGAWGFGDVRLSRVLGPALGYLGWSQALVGLGLMVLVGALGGVVLSLASRSLRRRYPYGPFMLVGAALAVVAGPAIAAGLGY</sequence>
<keyword evidence="4" id="KW-1185">Reference proteome</keyword>
<dbReference type="STRING" id="642780.SAMN04488570_0741"/>
<dbReference type="GO" id="GO:0008168">
    <property type="term" value="F:methyltransferase activity"/>
    <property type="evidence" value="ECO:0007669"/>
    <property type="project" value="UniProtKB-KW"/>
</dbReference>
<dbReference type="GO" id="GO:0032259">
    <property type="term" value="P:methylation"/>
    <property type="evidence" value="ECO:0007669"/>
    <property type="project" value="UniProtKB-KW"/>
</dbReference>
<organism evidence="3 4">
    <name type="scientific">Nocardioides scoriae</name>
    <dbReference type="NCBI Taxonomy" id="642780"/>
    <lineage>
        <taxon>Bacteria</taxon>
        <taxon>Bacillati</taxon>
        <taxon>Actinomycetota</taxon>
        <taxon>Actinomycetes</taxon>
        <taxon>Propionibacteriales</taxon>
        <taxon>Nocardioidaceae</taxon>
        <taxon>Nocardioides</taxon>
    </lineage>
</organism>
<keyword evidence="3" id="KW-0808">Transferase</keyword>
<evidence type="ECO:0000313" key="4">
    <source>
        <dbReference type="Proteomes" id="UP000198859"/>
    </source>
</evidence>
<keyword evidence="2" id="KW-0812">Transmembrane</keyword>